<evidence type="ECO:0000313" key="6">
    <source>
        <dbReference type="EMBL" id="AKV00851.1"/>
    </source>
</evidence>
<dbReference type="InterPro" id="IPR036388">
    <property type="entry name" value="WH-like_DNA-bd_sf"/>
</dbReference>
<evidence type="ECO:0000259" key="5">
    <source>
        <dbReference type="PROSITE" id="PS50931"/>
    </source>
</evidence>
<accession>A0A0K1Q4U1</accession>
<sequence length="349" mass="37730">MVEDVVVDEAASRASPFSPREKIPEIPTLALSSPLKPEVGHPLEAVSMPPPDVADLRVADLLTFLSVVRSSSLTAAARERRVTPSQVSKAITRLENHFGRKLVERGSRGVLLSEAGRVLAPSLEAVVSQLEAARTAHADTTEIMLGAPSYLQAALIPVIASAAPNLRVRSFGLPSLLLRAQAREEGFTVLILPGGDEHMPPTWLTEPVGEVRKGLFASPALARKLGYDGNPLDPQQLLDTPFVCPVFRQKGQGIPLEDDCPLPRRRRLVGHEVQTIFVALEIAVQTDQLTFGPLVSAERHLRSGALVELAVQGWDVREKLSIACDIDQIPARLRTSLVRALRDALSPSA</sequence>
<dbReference type="PANTHER" id="PTHR30126:SF98">
    <property type="entry name" value="HTH-TYPE TRANSCRIPTIONAL ACTIVATOR BAUR"/>
    <property type="match status" value="1"/>
</dbReference>
<dbReference type="SUPFAM" id="SSF46785">
    <property type="entry name" value="Winged helix' DNA-binding domain"/>
    <property type="match status" value="1"/>
</dbReference>
<dbReference type="EMBL" id="CP012333">
    <property type="protein sequence ID" value="AKV00851.1"/>
    <property type="molecule type" value="Genomic_DNA"/>
</dbReference>
<dbReference type="Proteomes" id="UP000064967">
    <property type="component" value="Chromosome"/>
</dbReference>
<dbReference type="KEGG" id="llu:AKJ09_07514"/>
<protein>
    <submittedName>
        <fullName evidence="6">Transcriptional regulator, LysR family</fullName>
    </submittedName>
</protein>
<dbReference type="Pfam" id="PF03466">
    <property type="entry name" value="LysR_substrate"/>
    <property type="match status" value="1"/>
</dbReference>
<gene>
    <name evidence="6" type="ORF">AKJ09_07514</name>
</gene>
<dbReference type="GO" id="GO:0003700">
    <property type="term" value="F:DNA-binding transcription factor activity"/>
    <property type="evidence" value="ECO:0007669"/>
    <property type="project" value="InterPro"/>
</dbReference>
<evidence type="ECO:0000256" key="4">
    <source>
        <dbReference type="ARBA" id="ARBA00023163"/>
    </source>
</evidence>
<reference evidence="6 7" key="1">
    <citation type="submission" date="2015-08" db="EMBL/GenBank/DDBJ databases">
        <authorList>
            <person name="Babu N.S."/>
            <person name="Beckwith C.J."/>
            <person name="Beseler K.G."/>
            <person name="Brison A."/>
            <person name="Carone J.V."/>
            <person name="Caskin T.P."/>
            <person name="Diamond M."/>
            <person name="Durham M.E."/>
            <person name="Foxe J.M."/>
            <person name="Go M."/>
            <person name="Henderson B.A."/>
            <person name="Jones I.B."/>
            <person name="McGettigan J.A."/>
            <person name="Micheletti S.J."/>
            <person name="Nasrallah M.E."/>
            <person name="Ortiz D."/>
            <person name="Piller C.R."/>
            <person name="Privatt S.R."/>
            <person name="Schneider S.L."/>
            <person name="Sharp S."/>
            <person name="Smith T.C."/>
            <person name="Stanton J.D."/>
            <person name="Ullery H.E."/>
            <person name="Wilson R.J."/>
            <person name="Serrano M.G."/>
            <person name="Buck G."/>
            <person name="Lee V."/>
            <person name="Wang Y."/>
            <person name="Carvalho R."/>
            <person name="Voegtly L."/>
            <person name="Shi R."/>
            <person name="Duckworth R."/>
            <person name="Johnson A."/>
            <person name="Loviza R."/>
            <person name="Walstead R."/>
            <person name="Shah Z."/>
            <person name="Kiflezghi M."/>
            <person name="Wade K."/>
            <person name="Ball S.L."/>
            <person name="Bradley K.W."/>
            <person name="Asai D.J."/>
            <person name="Bowman C.A."/>
            <person name="Russell D.A."/>
            <person name="Pope W.H."/>
            <person name="Jacobs-Sera D."/>
            <person name="Hendrix R.W."/>
            <person name="Hatfull G.F."/>
        </authorList>
    </citation>
    <scope>NUCLEOTIDE SEQUENCE [LARGE SCALE GENOMIC DNA]</scope>
    <source>
        <strain evidence="6 7">DSM 27648</strain>
    </source>
</reference>
<dbReference type="PATRIC" id="fig|1391654.3.peg.7625"/>
<dbReference type="InterPro" id="IPR005119">
    <property type="entry name" value="LysR_subst-bd"/>
</dbReference>
<keyword evidence="3" id="KW-0238">DNA-binding</keyword>
<keyword evidence="4" id="KW-0804">Transcription</keyword>
<dbReference type="PANTHER" id="PTHR30126">
    <property type="entry name" value="HTH-TYPE TRANSCRIPTIONAL REGULATOR"/>
    <property type="match status" value="1"/>
</dbReference>
<keyword evidence="2" id="KW-0805">Transcription regulation</keyword>
<comment type="similarity">
    <text evidence="1">Belongs to the LysR transcriptional regulatory family.</text>
</comment>
<dbReference type="InterPro" id="IPR036390">
    <property type="entry name" value="WH_DNA-bd_sf"/>
</dbReference>
<organism evidence="6 7">
    <name type="scientific">Labilithrix luteola</name>
    <dbReference type="NCBI Taxonomy" id="1391654"/>
    <lineage>
        <taxon>Bacteria</taxon>
        <taxon>Pseudomonadati</taxon>
        <taxon>Myxococcota</taxon>
        <taxon>Polyangia</taxon>
        <taxon>Polyangiales</taxon>
        <taxon>Labilitrichaceae</taxon>
        <taxon>Labilithrix</taxon>
    </lineage>
</organism>
<dbReference type="STRING" id="1391654.AKJ09_07514"/>
<dbReference type="GO" id="GO:0000976">
    <property type="term" value="F:transcription cis-regulatory region binding"/>
    <property type="evidence" value="ECO:0007669"/>
    <property type="project" value="TreeGrafter"/>
</dbReference>
<dbReference type="InterPro" id="IPR000847">
    <property type="entry name" value="LysR_HTH_N"/>
</dbReference>
<evidence type="ECO:0000313" key="7">
    <source>
        <dbReference type="Proteomes" id="UP000064967"/>
    </source>
</evidence>
<keyword evidence="7" id="KW-1185">Reference proteome</keyword>
<evidence type="ECO:0000256" key="2">
    <source>
        <dbReference type="ARBA" id="ARBA00023015"/>
    </source>
</evidence>
<dbReference type="SUPFAM" id="SSF53850">
    <property type="entry name" value="Periplasmic binding protein-like II"/>
    <property type="match status" value="1"/>
</dbReference>
<proteinExistence type="inferred from homology"/>
<name>A0A0K1Q4U1_9BACT</name>
<dbReference type="Pfam" id="PF00126">
    <property type="entry name" value="HTH_1"/>
    <property type="match status" value="1"/>
</dbReference>
<feature type="domain" description="HTH lysR-type" evidence="5">
    <location>
        <begin position="56"/>
        <end position="113"/>
    </location>
</feature>
<dbReference type="AlphaFoldDB" id="A0A0K1Q4U1"/>
<dbReference type="PROSITE" id="PS50931">
    <property type="entry name" value="HTH_LYSR"/>
    <property type="match status" value="1"/>
</dbReference>
<evidence type="ECO:0000256" key="1">
    <source>
        <dbReference type="ARBA" id="ARBA00009437"/>
    </source>
</evidence>
<evidence type="ECO:0000256" key="3">
    <source>
        <dbReference type="ARBA" id="ARBA00023125"/>
    </source>
</evidence>
<dbReference type="Gene3D" id="1.10.10.10">
    <property type="entry name" value="Winged helix-like DNA-binding domain superfamily/Winged helix DNA-binding domain"/>
    <property type="match status" value="1"/>
</dbReference>